<dbReference type="Proteomes" id="UP000008064">
    <property type="component" value="Unassembled WGS sequence"/>
</dbReference>
<organism>
    <name type="scientific">Serpula lacrymans var. lacrymans (strain S7.9)</name>
    <name type="common">Dry rot fungus</name>
    <dbReference type="NCBI Taxonomy" id="578457"/>
    <lineage>
        <taxon>Eukaryota</taxon>
        <taxon>Fungi</taxon>
        <taxon>Dikarya</taxon>
        <taxon>Basidiomycota</taxon>
        <taxon>Agaricomycotina</taxon>
        <taxon>Agaricomycetes</taxon>
        <taxon>Agaricomycetidae</taxon>
        <taxon>Boletales</taxon>
        <taxon>Coniophorineae</taxon>
        <taxon>Serpulaceae</taxon>
        <taxon>Serpula</taxon>
    </lineage>
</organism>
<dbReference type="PANTHER" id="PTHR38846">
    <property type="entry name" value="C3H1-TYPE DOMAIN-CONTAINING PROTEIN"/>
    <property type="match status" value="1"/>
</dbReference>
<dbReference type="KEGG" id="sla:SERLADRAFT_439921"/>
<sequence>MASQTPLDAFFAEYPAFAYNPASPARAEFSRMCRLLGFQKPSRLWDIAYARFRDALTEQFNHIYGTDVNDYASWKMLAEVLRISPLPDTIPGCRKKIKGVFVNITDLVDTPRTGESVKLFKSESALADYTITSDKFFPREEAKAGGILKFLLRQIMNSGSRTQRVRGPGR</sequence>
<dbReference type="EMBL" id="GL945436">
    <property type="protein sequence ID" value="EGO23180.1"/>
    <property type="molecule type" value="Genomic_DNA"/>
</dbReference>
<dbReference type="RefSeq" id="XP_007320420.1">
    <property type="nucleotide sequence ID" value="XM_007320358.1"/>
</dbReference>
<dbReference type="HOGENOM" id="CLU_053382_2_0_1"/>
<accession>F8P202</accession>
<dbReference type="PANTHER" id="PTHR38846:SF1">
    <property type="entry name" value="C3H1-TYPE DOMAIN-CONTAINING PROTEIN"/>
    <property type="match status" value="1"/>
</dbReference>
<dbReference type="GeneID" id="18815277"/>
<evidence type="ECO:0000313" key="1">
    <source>
        <dbReference type="EMBL" id="EGO23180.1"/>
    </source>
</evidence>
<reference evidence="1" key="1">
    <citation type="submission" date="2011-04" db="EMBL/GenBank/DDBJ databases">
        <title>Evolution of plant cell wall degrading machinery underlies the functional diversity of forest fungi.</title>
        <authorList>
            <consortium name="US DOE Joint Genome Institute (JGI-PGF)"/>
            <person name="Eastwood D.C."/>
            <person name="Floudas D."/>
            <person name="Binder M."/>
            <person name="Majcherczyk A."/>
            <person name="Schneider P."/>
            <person name="Aerts A."/>
            <person name="Asiegbu F.O."/>
            <person name="Baker S.E."/>
            <person name="Barry K."/>
            <person name="Bendiksby M."/>
            <person name="Blumentritt M."/>
            <person name="Coutinho P.M."/>
            <person name="Cullen D."/>
            <person name="Cullen D."/>
            <person name="Gathman A."/>
            <person name="Goodell B."/>
            <person name="Henrissat B."/>
            <person name="Ihrmark K."/>
            <person name="Kauserud H."/>
            <person name="Kohler A."/>
            <person name="LaButti K."/>
            <person name="Lapidus A."/>
            <person name="Lavin J.L."/>
            <person name="Lee Y.-H."/>
            <person name="Lindquist E."/>
            <person name="Lilly W."/>
            <person name="Lucas S."/>
            <person name="Morin E."/>
            <person name="Murat C."/>
            <person name="Oguiza J.A."/>
            <person name="Park J."/>
            <person name="Pisabarro A.G."/>
            <person name="Riley R."/>
            <person name="Rosling A."/>
            <person name="Salamov A."/>
            <person name="Schmidt O."/>
            <person name="Schmutz J."/>
            <person name="Skrede I."/>
            <person name="Stenlid J."/>
            <person name="Wiebenga A."/>
            <person name="Xie X."/>
            <person name="Kues U."/>
            <person name="Hibbett D.S."/>
            <person name="Hoffmeister D."/>
            <person name="Hogberg N."/>
            <person name="Martin F."/>
            <person name="Grigoriev I.V."/>
            <person name="Watkinson S.C."/>
        </authorList>
    </citation>
    <scope>NUCLEOTIDE SEQUENCE</scope>
    <source>
        <strain evidence="1">S7.9</strain>
    </source>
</reference>
<proteinExistence type="predicted"/>
<gene>
    <name evidence="1" type="ORF">SERLADRAFT_439921</name>
</gene>
<protein>
    <submittedName>
        <fullName evidence="1">Uncharacterized protein</fullName>
    </submittedName>
</protein>
<name>F8P202_SERL9</name>
<dbReference type="OrthoDB" id="6105938at2759"/>
<dbReference type="AlphaFoldDB" id="F8P202"/>